<dbReference type="SMR" id="A0A0P9BP15"/>
<evidence type="ECO:0008006" key="16">
    <source>
        <dbReference type="Google" id="ProtNLM"/>
    </source>
</evidence>
<reference evidence="6" key="3">
    <citation type="submission" date="2015-10" db="EMBL/GenBank/DDBJ databases">
        <authorList>
            <consortium name="FlyBase"/>
        </authorList>
    </citation>
    <scope>NUCLEOTIDE SEQUENCE</scope>
    <source>
        <strain evidence="6">TSC#14024-0371.13</strain>
    </source>
</reference>
<reference evidence="6 15" key="1">
    <citation type="journal article" date="2007" name="Nature">
        <title>Evolution of genes and genomes on the Drosophila phylogeny.</title>
        <authorList>
            <consortium name="Drosophila 12 Genomes Consortium"/>
            <person name="Clark A.G."/>
            <person name="Eisen M.B."/>
            <person name="Smith D.R."/>
            <person name="Bergman C.M."/>
            <person name="Oliver B."/>
            <person name="Markow T.A."/>
            <person name="Kaufman T.C."/>
            <person name="Kellis M."/>
            <person name="Gelbart W."/>
            <person name="Iyer V.N."/>
            <person name="Pollard D.A."/>
            <person name="Sackton T.B."/>
            <person name="Larracuente A.M."/>
            <person name="Singh N.D."/>
            <person name="Abad J.P."/>
            <person name="Abt D.N."/>
            <person name="Adryan B."/>
            <person name="Aguade M."/>
            <person name="Akashi H."/>
            <person name="Anderson W.W."/>
            <person name="Aquadro C.F."/>
            <person name="Ardell D.H."/>
            <person name="Arguello R."/>
            <person name="Artieri C.G."/>
            <person name="Barbash D.A."/>
            <person name="Barker D."/>
            <person name="Barsanti P."/>
            <person name="Batterham P."/>
            <person name="Batzoglou S."/>
            <person name="Begun D."/>
            <person name="Bhutkar A."/>
            <person name="Blanco E."/>
            <person name="Bosak S.A."/>
            <person name="Bradley R.K."/>
            <person name="Brand A.D."/>
            <person name="Brent M.R."/>
            <person name="Brooks A.N."/>
            <person name="Brown R.H."/>
            <person name="Butlin R.K."/>
            <person name="Caggese C."/>
            <person name="Calvi B.R."/>
            <person name="Bernardo de Carvalho A."/>
            <person name="Caspi A."/>
            <person name="Castrezana S."/>
            <person name="Celniker S.E."/>
            <person name="Chang J.L."/>
            <person name="Chapple C."/>
            <person name="Chatterji S."/>
            <person name="Chinwalla A."/>
            <person name="Civetta A."/>
            <person name="Clifton S.W."/>
            <person name="Comeron J.M."/>
            <person name="Costello J.C."/>
            <person name="Coyne J.A."/>
            <person name="Daub J."/>
            <person name="David R.G."/>
            <person name="Delcher A.L."/>
            <person name="Delehaunty K."/>
            <person name="Do C.B."/>
            <person name="Ebling H."/>
            <person name="Edwards K."/>
            <person name="Eickbush T."/>
            <person name="Evans J.D."/>
            <person name="Filipski A."/>
            <person name="Findeiss S."/>
            <person name="Freyhult E."/>
            <person name="Fulton L."/>
            <person name="Fulton R."/>
            <person name="Garcia A.C."/>
            <person name="Gardiner A."/>
            <person name="Garfield D.A."/>
            <person name="Garvin B.E."/>
            <person name="Gibson G."/>
            <person name="Gilbert D."/>
            <person name="Gnerre S."/>
            <person name="Godfrey J."/>
            <person name="Good R."/>
            <person name="Gotea V."/>
            <person name="Gravely B."/>
            <person name="Greenberg A.J."/>
            <person name="Griffiths-Jones S."/>
            <person name="Gross S."/>
            <person name="Guigo R."/>
            <person name="Gustafson E.A."/>
            <person name="Haerty W."/>
            <person name="Hahn M.W."/>
            <person name="Halligan D.L."/>
            <person name="Halpern A.L."/>
            <person name="Halter G.M."/>
            <person name="Han M.V."/>
            <person name="Heger A."/>
            <person name="Hillier L."/>
            <person name="Hinrichs A.S."/>
            <person name="Holmes I."/>
            <person name="Hoskins R.A."/>
            <person name="Hubisz M.J."/>
            <person name="Hultmark D."/>
            <person name="Huntley M.A."/>
            <person name="Jaffe D.B."/>
            <person name="Jagadeeshan S."/>
            <person name="Jeck W.R."/>
            <person name="Johnson J."/>
            <person name="Jones C.D."/>
            <person name="Jordan W.C."/>
            <person name="Karpen G.H."/>
            <person name="Kataoka E."/>
            <person name="Keightley P.D."/>
            <person name="Kheradpour P."/>
            <person name="Kirkness E.F."/>
            <person name="Koerich L.B."/>
            <person name="Kristiansen K."/>
            <person name="Kudrna D."/>
            <person name="Kulathinal R.J."/>
            <person name="Kumar S."/>
            <person name="Kwok R."/>
            <person name="Lander E."/>
            <person name="Langley C.H."/>
            <person name="Lapoint R."/>
            <person name="Lazzaro B.P."/>
            <person name="Lee S.J."/>
            <person name="Levesque L."/>
            <person name="Li R."/>
            <person name="Lin C.F."/>
            <person name="Lin M.F."/>
            <person name="Lindblad-Toh K."/>
            <person name="Llopart A."/>
            <person name="Long M."/>
            <person name="Low L."/>
            <person name="Lozovsky E."/>
            <person name="Lu J."/>
            <person name="Luo M."/>
            <person name="Machado C.A."/>
            <person name="Makalowski W."/>
            <person name="Marzo M."/>
            <person name="Matsuda M."/>
            <person name="Matzkin L."/>
            <person name="McAllister B."/>
            <person name="McBride C.S."/>
            <person name="McKernan B."/>
            <person name="McKernan K."/>
            <person name="Mendez-Lago M."/>
            <person name="Minx P."/>
            <person name="Mollenhauer M.U."/>
            <person name="Montooth K."/>
            <person name="Mount S.M."/>
            <person name="Mu X."/>
            <person name="Myers E."/>
            <person name="Negre B."/>
            <person name="Newfeld S."/>
            <person name="Nielsen R."/>
            <person name="Noor M.A."/>
            <person name="O'Grady P."/>
            <person name="Pachter L."/>
            <person name="Papaceit M."/>
            <person name="Parisi M.J."/>
            <person name="Parisi M."/>
            <person name="Parts L."/>
            <person name="Pedersen J.S."/>
            <person name="Pesole G."/>
            <person name="Phillippy A.M."/>
            <person name="Ponting C.P."/>
            <person name="Pop M."/>
            <person name="Porcelli D."/>
            <person name="Powell J.R."/>
            <person name="Prohaska S."/>
            <person name="Pruitt K."/>
            <person name="Puig M."/>
            <person name="Quesneville H."/>
            <person name="Ram K.R."/>
            <person name="Rand D."/>
            <person name="Rasmussen M.D."/>
            <person name="Reed L.K."/>
            <person name="Reenan R."/>
            <person name="Reily A."/>
            <person name="Remington K.A."/>
            <person name="Rieger T.T."/>
            <person name="Ritchie M.G."/>
            <person name="Robin C."/>
            <person name="Rogers Y.H."/>
            <person name="Rohde C."/>
            <person name="Rozas J."/>
            <person name="Rubenfield M.J."/>
            <person name="Ruiz A."/>
            <person name="Russo S."/>
            <person name="Salzberg S.L."/>
            <person name="Sanchez-Gracia A."/>
            <person name="Saranga D.J."/>
            <person name="Sato H."/>
            <person name="Schaeffer S.W."/>
            <person name="Schatz M.C."/>
            <person name="Schlenke T."/>
            <person name="Schwartz R."/>
            <person name="Segarra C."/>
            <person name="Singh R.S."/>
            <person name="Sirot L."/>
            <person name="Sirota M."/>
            <person name="Sisneros N.B."/>
            <person name="Smith C.D."/>
            <person name="Smith T.F."/>
            <person name="Spieth J."/>
            <person name="Stage D.E."/>
            <person name="Stark A."/>
            <person name="Stephan W."/>
            <person name="Strausberg R.L."/>
            <person name="Strempel S."/>
            <person name="Sturgill D."/>
            <person name="Sutton G."/>
            <person name="Sutton G.G."/>
            <person name="Tao W."/>
            <person name="Teichmann S."/>
            <person name="Tobari Y.N."/>
            <person name="Tomimura Y."/>
            <person name="Tsolas J.M."/>
            <person name="Valente V.L."/>
            <person name="Venter E."/>
            <person name="Venter J.C."/>
            <person name="Vicario S."/>
            <person name="Vieira F.G."/>
            <person name="Vilella A.J."/>
            <person name="Villasante A."/>
            <person name="Walenz B."/>
            <person name="Wang J."/>
            <person name="Wasserman M."/>
            <person name="Watts T."/>
            <person name="Wilson D."/>
            <person name="Wilson R.K."/>
            <person name="Wing R.A."/>
            <person name="Wolfner M.F."/>
            <person name="Wong A."/>
            <person name="Wong G.K."/>
            <person name="Wu C.I."/>
            <person name="Wu G."/>
            <person name="Yamamoto D."/>
            <person name="Yang H.P."/>
            <person name="Yang S.P."/>
            <person name="Yorke J.A."/>
            <person name="Yoshida K."/>
            <person name="Zdobnov E."/>
            <person name="Zhang P."/>
            <person name="Zhang Y."/>
            <person name="Zimin A.V."/>
            <person name="Baldwin J."/>
            <person name="Abdouelleil A."/>
            <person name="Abdulkadir J."/>
            <person name="Abebe A."/>
            <person name="Abera B."/>
            <person name="Abreu J."/>
            <person name="Acer S.C."/>
            <person name="Aftuck L."/>
            <person name="Alexander A."/>
            <person name="An P."/>
            <person name="Anderson E."/>
            <person name="Anderson S."/>
            <person name="Arachi H."/>
            <person name="Azer M."/>
            <person name="Bachantsang P."/>
            <person name="Barry A."/>
            <person name="Bayul T."/>
            <person name="Berlin A."/>
            <person name="Bessette D."/>
            <person name="Bloom T."/>
            <person name="Blye J."/>
            <person name="Boguslavskiy L."/>
            <person name="Bonnet C."/>
            <person name="Boukhgalter B."/>
            <person name="Bourzgui I."/>
            <person name="Brown A."/>
            <person name="Cahill P."/>
            <person name="Channer S."/>
            <person name="Cheshatsang Y."/>
            <person name="Chuda L."/>
            <person name="Citroen M."/>
            <person name="Collymore A."/>
            <person name="Cooke P."/>
            <person name="Costello M."/>
            <person name="D'Aco K."/>
            <person name="Daza R."/>
            <person name="De Haan G."/>
            <person name="DeGray S."/>
            <person name="DeMaso C."/>
            <person name="Dhargay N."/>
            <person name="Dooley K."/>
            <person name="Dooley E."/>
            <person name="Doricent M."/>
            <person name="Dorje P."/>
            <person name="Dorjee K."/>
            <person name="Dupes A."/>
            <person name="Elong R."/>
            <person name="Falk J."/>
            <person name="Farina A."/>
            <person name="Faro S."/>
            <person name="Ferguson D."/>
            <person name="Fisher S."/>
            <person name="Foley C.D."/>
            <person name="Franke A."/>
            <person name="Friedrich D."/>
            <person name="Gadbois L."/>
            <person name="Gearin G."/>
            <person name="Gearin C.R."/>
            <person name="Giannoukos G."/>
            <person name="Goode T."/>
            <person name="Graham J."/>
            <person name="Grandbois E."/>
            <person name="Grewal S."/>
            <person name="Gyaltsen K."/>
            <person name="Hafez N."/>
            <person name="Hagos B."/>
            <person name="Hall J."/>
            <person name="Henson C."/>
            <person name="Hollinger A."/>
            <person name="Honan T."/>
            <person name="Huard M.D."/>
            <person name="Hughes L."/>
            <person name="Hurhula B."/>
            <person name="Husby M.E."/>
            <person name="Kamat A."/>
            <person name="Kanga B."/>
            <person name="Kashin S."/>
            <person name="Khazanovich D."/>
            <person name="Kisner P."/>
            <person name="Lance K."/>
            <person name="Lara M."/>
            <person name="Lee W."/>
            <person name="Lennon N."/>
            <person name="Letendre F."/>
            <person name="LeVine R."/>
            <person name="Lipovsky A."/>
            <person name="Liu X."/>
            <person name="Liu J."/>
            <person name="Liu S."/>
            <person name="Lokyitsang T."/>
            <person name="Lokyitsang Y."/>
            <person name="Lubonja R."/>
            <person name="Lui A."/>
            <person name="MacDonald P."/>
            <person name="Magnisalis V."/>
            <person name="Maru K."/>
            <person name="Matthews C."/>
            <person name="McCusker W."/>
            <person name="McDonough S."/>
            <person name="Mehta T."/>
            <person name="Meldrim J."/>
            <person name="Meneus L."/>
            <person name="Mihai O."/>
            <person name="Mihalev A."/>
            <person name="Mihova T."/>
            <person name="Mittelman R."/>
            <person name="Mlenga V."/>
            <person name="Montmayeur A."/>
            <person name="Mulrain L."/>
            <person name="Navidi A."/>
            <person name="Naylor J."/>
            <person name="Negash T."/>
            <person name="Nguyen T."/>
            <person name="Nguyen N."/>
            <person name="Nicol R."/>
            <person name="Norbu C."/>
            <person name="Norbu N."/>
            <person name="Novod N."/>
            <person name="O'Neill B."/>
            <person name="Osman S."/>
            <person name="Markiewicz E."/>
            <person name="Oyono O.L."/>
            <person name="Patti C."/>
            <person name="Phunkhang P."/>
            <person name="Pierre F."/>
            <person name="Priest M."/>
            <person name="Raghuraman S."/>
            <person name="Rege F."/>
            <person name="Reyes R."/>
            <person name="Rise C."/>
            <person name="Rogov P."/>
            <person name="Ross K."/>
            <person name="Ryan E."/>
            <person name="Settipalli S."/>
            <person name="Shea T."/>
            <person name="Sherpa N."/>
            <person name="Shi L."/>
            <person name="Shih D."/>
            <person name="Sparrow T."/>
            <person name="Spaulding J."/>
            <person name="Stalker J."/>
            <person name="Stange-Thomann N."/>
            <person name="Stavropoulos S."/>
            <person name="Stone C."/>
            <person name="Strader C."/>
            <person name="Tesfaye S."/>
            <person name="Thomson T."/>
            <person name="Thoulutsang Y."/>
            <person name="Thoulutsang D."/>
            <person name="Topham K."/>
            <person name="Topping I."/>
            <person name="Tsamla T."/>
            <person name="Vassiliev H."/>
            <person name="Vo A."/>
            <person name="Wangchuk T."/>
            <person name="Wangdi T."/>
            <person name="Weiand M."/>
            <person name="Wilkinson J."/>
            <person name="Wilson A."/>
            <person name="Yadav S."/>
            <person name="Young G."/>
            <person name="Yu Q."/>
            <person name="Zembek L."/>
            <person name="Zhong D."/>
            <person name="Zimmer A."/>
            <person name="Zwirko Z."/>
            <person name="Jaffe D.B."/>
            <person name="Alvarez P."/>
            <person name="Brockman W."/>
            <person name="Butler J."/>
            <person name="Chin C."/>
            <person name="Gnerre S."/>
            <person name="Grabherr M."/>
            <person name="Kleber M."/>
            <person name="Mauceli E."/>
            <person name="MacCallum I."/>
        </authorList>
    </citation>
    <scope>NUCLEOTIDE SEQUENCE [LARGE SCALE GENOMIC DNA]</scope>
    <source>
        <strain evidence="6">TSC#14024-0371.13</strain>
        <strain evidence="15">Tucson 14024-0371.13</strain>
    </source>
</reference>
<dbReference type="EMBL" id="CH902654">
    <property type="protein sequence ID" value="KPU74607.1"/>
    <property type="molecule type" value="Genomic_DNA"/>
</dbReference>
<evidence type="ECO:0000313" key="14">
    <source>
        <dbReference type="EMBL" id="KPU81748.1"/>
    </source>
</evidence>
<dbReference type="InterPro" id="IPR009057">
    <property type="entry name" value="Homeodomain-like_sf"/>
</dbReference>
<dbReference type="EMBL" id="CH902620">
    <property type="protein sequence ID" value="KPU73440.1"/>
    <property type="molecule type" value="Genomic_DNA"/>
</dbReference>
<name>A0A0P9BP15_DROAN</name>
<gene>
    <name evidence="6" type="primary">Dana\GF28058</name>
    <name evidence="8" type="synonym">Dana\GF26325</name>
    <name evidence="10" type="synonym">Dana\GF26438</name>
    <name evidence="13" type="synonym">Dana\GF26451</name>
    <name evidence="12" type="synonym">Dana\GF26729</name>
    <name evidence="11" type="synonym">Dana\GF26914</name>
    <name evidence="7" type="synonym">Dana\GF26929</name>
    <name evidence="9" type="synonym">Dana\GF27292</name>
    <name evidence="5" type="synonym">Dana\GF27394</name>
    <name evidence="14" type="synonym">Dana\GF27546</name>
    <name evidence="8" type="ORF">GF26325</name>
    <name evidence="10" type="ORF">GF26438</name>
    <name evidence="13" type="ORF">GF26451</name>
    <name evidence="12" type="ORF">GF26729</name>
    <name evidence="11" type="ORF">GF26914</name>
    <name evidence="7" type="ORF">GF26929</name>
    <name evidence="9" type="ORF">GF27292</name>
    <name evidence="5" type="ORF">GF27394</name>
    <name evidence="14" type="ORF">GF27546</name>
    <name evidence="6" type="ORF">GF28058</name>
</gene>
<dbReference type="SUPFAM" id="SSF46689">
    <property type="entry name" value="Homeodomain-like"/>
    <property type="match status" value="1"/>
</dbReference>
<evidence type="ECO:0000313" key="15">
    <source>
        <dbReference type="Proteomes" id="UP000007801"/>
    </source>
</evidence>
<dbReference type="EMBL" id="CH902617">
    <property type="protein sequence ID" value="KPU80565.1"/>
    <property type="molecule type" value="Genomic_DNA"/>
</dbReference>
<reference evidence="6" key="2">
    <citation type="journal article" date="2008" name="Bioinformatics">
        <title>Assembly reconciliation.</title>
        <authorList>
            <person name="Zimin A.V."/>
            <person name="Smith D.R."/>
            <person name="Sutton G."/>
            <person name="Yorke J.A."/>
        </authorList>
    </citation>
    <scope>NUCLEOTIDE SEQUENCE</scope>
    <source>
        <strain evidence="6">TSC#14024-0371.13</strain>
    </source>
</reference>
<dbReference type="Gene3D" id="3.30.420.10">
    <property type="entry name" value="Ribonuclease H-like superfamily/Ribonuclease H"/>
    <property type="match status" value="1"/>
</dbReference>
<dbReference type="Pfam" id="PF13358">
    <property type="entry name" value="DDE_3"/>
    <property type="match status" value="1"/>
</dbReference>
<organism evidence="6 15">
    <name type="scientific">Drosophila ananassae</name>
    <name type="common">Fruit fly</name>
    <dbReference type="NCBI Taxonomy" id="7217"/>
    <lineage>
        <taxon>Eukaryota</taxon>
        <taxon>Metazoa</taxon>
        <taxon>Ecdysozoa</taxon>
        <taxon>Arthropoda</taxon>
        <taxon>Hexapoda</taxon>
        <taxon>Insecta</taxon>
        <taxon>Pterygota</taxon>
        <taxon>Neoptera</taxon>
        <taxon>Endopterygota</taxon>
        <taxon>Diptera</taxon>
        <taxon>Brachycera</taxon>
        <taxon>Muscomorpha</taxon>
        <taxon>Ephydroidea</taxon>
        <taxon>Drosophilidae</taxon>
        <taxon>Drosophila</taxon>
        <taxon>Sophophora</taxon>
    </lineage>
</organism>
<evidence type="ECO:0000259" key="2">
    <source>
        <dbReference type="Pfam" id="PF01498"/>
    </source>
</evidence>
<dbReference type="GO" id="GO:0003677">
    <property type="term" value="F:DNA binding"/>
    <property type="evidence" value="ECO:0007669"/>
    <property type="project" value="InterPro"/>
</dbReference>
<dbReference type="GO" id="GO:0015074">
    <property type="term" value="P:DNA integration"/>
    <property type="evidence" value="ECO:0007669"/>
    <property type="project" value="InterPro"/>
</dbReference>
<sequence>MGRGKSLTDFEKGQIKGYIESGLKHNEIAKKIGRSQNVVSNFLRNEADYGKKMIGGKKYATTASERRLILRTASNSHLSASKIRDECGVNASLATVKRVIRSAKHLKRLKIKKKPPLNDARKEARLRFARDHMTWNKEWKAVVFSDEKKFNLDGPDGYNYYFHDMRKEECFLSRHHSCTGGVMVWGAISFYGTCELQFVSSKMNANVYKTVLQKAFPQFSEIFGPIQWTYQQDNAPIHTARVTKQWIKDQNVNLLEWPPYSPDINIIENIWGLLSRRVYEGGRQFQDSATLVEAIKKAWATISLSEIEKYYDSLSNRMFGIIKNRGGHTKY</sequence>
<dbReference type="Pfam" id="PF11427">
    <property type="entry name" value="HTH_Tnp_Tc3_1"/>
    <property type="match status" value="1"/>
</dbReference>
<dbReference type="EMBL" id="CH902620">
    <property type="protein sequence ID" value="KPU73579.1"/>
    <property type="molecule type" value="Genomic_DNA"/>
</dbReference>
<protein>
    <recommendedName>
        <fullName evidence="16">Tc1-like transposase DDE domain-containing protein</fullName>
    </recommendedName>
</protein>
<dbReference type="Pfam" id="PF01498">
    <property type="entry name" value="HTH_Tnp_Tc3_2"/>
    <property type="match status" value="1"/>
</dbReference>
<dbReference type="Gene3D" id="1.10.10.60">
    <property type="entry name" value="Homeodomain-like"/>
    <property type="match status" value="1"/>
</dbReference>
<evidence type="ECO:0000313" key="8">
    <source>
        <dbReference type="EMBL" id="KPU74630.1"/>
    </source>
</evidence>
<dbReference type="InterPro" id="IPR025898">
    <property type="entry name" value="Tc3_transposase_DNA-bd_dom"/>
</dbReference>
<dbReference type="EMBL" id="CH902652">
    <property type="protein sequence ID" value="KPU74630.1"/>
    <property type="molecule type" value="Genomic_DNA"/>
</dbReference>
<dbReference type="Proteomes" id="UP000007801">
    <property type="component" value="Unassembled WGS sequence"/>
</dbReference>
<evidence type="ECO:0000313" key="13">
    <source>
        <dbReference type="EMBL" id="KPU80565.1"/>
    </source>
</evidence>
<evidence type="ECO:0000259" key="3">
    <source>
        <dbReference type="Pfam" id="PF11427"/>
    </source>
</evidence>
<evidence type="ECO:0000313" key="7">
    <source>
        <dbReference type="EMBL" id="KPU74607.1"/>
    </source>
</evidence>
<accession>A0A0P9BP15</accession>
<proteinExistence type="predicted"/>
<dbReference type="InterPro" id="IPR052338">
    <property type="entry name" value="Transposase_5"/>
</dbReference>
<evidence type="ECO:0000313" key="11">
    <source>
        <dbReference type="EMBL" id="KPU78854.1"/>
    </source>
</evidence>
<dbReference type="PANTHER" id="PTHR23022">
    <property type="entry name" value="TRANSPOSABLE ELEMENT-RELATED"/>
    <property type="match status" value="1"/>
</dbReference>
<dbReference type="InterPro" id="IPR036388">
    <property type="entry name" value="WH-like_DNA-bd_sf"/>
</dbReference>
<dbReference type="Gene3D" id="1.10.10.10">
    <property type="entry name" value="Winged helix-like DNA-binding domain superfamily/Winged helix DNA-binding domain"/>
    <property type="match status" value="1"/>
</dbReference>
<dbReference type="InterPro" id="IPR038717">
    <property type="entry name" value="Tc1-like_DDE_dom"/>
</dbReference>
<dbReference type="PANTHER" id="PTHR23022:SF129">
    <property type="entry name" value="TRANSPOSABLE ELEMENT TC3 TRANSPOSASE"/>
    <property type="match status" value="1"/>
</dbReference>
<dbReference type="InterPro" id="IPR002492">
    <property type="entry name" value="Transposase_Tc1-like"/>
</dbReference>
<dbReference type="AlphaFoldDB" id="A0A0P9BP15"/>
<evidence type="ECO:0000259" key="4">
    <source>
        <dbReference type="Pfam" id="PF13358"/>
    </source>
</evidence>
<feature type="domain" description="Tc1-like transposase DDE" evidence="4">
    <location>
        <begin position="142"/>
        <end position="291"/>
    </location>
</feature>
<dbReference type="GO" id="GO:0005634">
    <property type="term" value="C:nucleus"/>
    <property type="evidence" value="ECO:0007669"/>
    <property type="project" value="UniProtKB-SubCell"/>
</dbReference>
<evidence type="ECO:0000313" key="6">
    <source>
        <dbReference type="EMBL" id="KPU73579.1"/>
    </source>
</evidence>
<dbReference type="GO" id="GO:0006313">
    <property type="term" value="P:DNA transposition"/>
    <property type="evidence" value="ECO:0007669"/>
    <property type="project" value="InterPro"/>
</dbReference>
<keyword evidence="15" id="KW-1185">Reference proteome</keyword>
<evidence type="ECO:0000313" key="9">
    <source>
        <dbReference type="EMBL" id="KPU77334.1"/>
    </source>
</evidence>
<dbReference type="EMBL" id="CH902640">
    <property type="protein sequence ID" value="KPU77385.1"/>
    <property type="molecule type" value="Genomic_DNA"/>
</dbReference>
<feature type="domain" description="Tc3 transposase DNA binding" evidence="3">
    <location>
        <begin position="3"/>
        <end position="50"/>
    </location>
</feature>
<evidence type="ECO:0000313" key="10">
    <source>
        <dbReference type="EMBL" id="KPU77385.1"/>
    </source>
</evidence>
<dbReference type="EMBL" id="CH902637">
    <property type="protein sequence ID" value="KPU81748.1"/>
    <property type="molecule type" value="Genomic_DNA"/>
</dbReference>
<evidence type="ECO:0000256" key="1">
    <source>
        <dbReference type="ARBA" id="ARBA00004123"/>
    </source>
</evidence>
<dbReference type="InterPro" id="IPR036397">
    <property type="entry name" value="RNaseH_sf"/>
</dbReference>
<dbReference type="EMBL" id="CH902626">
    <property type="protein sequence ID" value="KPU79136.1"/>
    <property type="molecule type" value="Genomic_DNA"/>
</dbReference>
<evidence type="ECO:0000313" key="5">
    <source>
        <dbReference type="EMBL" id="KPU73440.1"/>
    </source>
</evidence>
<feature type="domain" description="Transposase Tc1-like" evidence="2">
    <location>
        <begin position="66"/>
        <end position="133"/>
    </location>
</feature>
<dbReference type="OrthoDB" id="9996331at2759"/>
<dbReference type="EMBL" id="CH902643">
    <property type="protein sequence ID" value="KPU77334.1"/>
    <property type="molecule type" value="Genomic_DNA"/>
</dbReference>
<comment type="subcellular location">
    <subcellularLocation>
        <location evidence="1">Nucleus</location>
    </subcellularLocation>
</comment>
<dbReference type="EMBL" id="CH902618">
    <property type="protein sequence ID" value="KPU78854.1"/>
    <property type="molecule type" value="Genomic_DNA"/>
</dbReference>
<dbReference type="STRING" id="7217.A0A0P9BP15"/>
<evidence type="ECO:0000313" key="12">
    <source>
        <dbReference type="EMBL" id="KPU79136.1"/>
    </source>
</evidence>